<dbReference type="STRING" id="390640.SAMN04488034_101939"/>
<reference evidence="1 2" key="1">
    <citation type="submission" date="2016-10" db="EMBL/GenBank/DDBJ databases">
        <authorList>
            <person name="de Groot N.N."/>
        </authorList>
    </citation>
    <scope>NUCLEOTIDE SEQUENCE [LARGE SCALE GENOMIC DNA]</scope>
    <source>
        <strain evidence="1 2">DSM 23553</strain>
    </source>
</reference>
<evidence type="ECO:0000313" key="1">
    <source>
        <dbReference type="EMBL" id="SEE58455.1"/>
    </source>
</evidence>
<dbReference type="AlphaFoldDB" id="A0A1H5K126"/>
<proteinExistence type="predicted"/>
<sequence>MAVFALMFYSCDDFDTDLEVDNVENPTSLQIGNEATADKLFQNWYNTVDNYYGPGLMFATMADQTTMSWGNMGMRDMSSEPRVAWNNASTYTYAVATENYFNSLHAILADANAIVAGIEGDMEFSDEDKYESLGRFGQGAALGYLGLVFDQVWISDETGALNGGEPVGYMEAVELALDKLDMAIAAADRGSFSIDSQVYGQSYSSEQWSEFLNTFAARILVNSARNEQERNNLDWQRVLDYTQNGLTFDFAVGQDGWIQWWPDFIGYSIYPGWGRVDMRLIGMMDESYPQYWPGADPILPPASSDDARLESDFEYLDYQDFPADRGTYHWSSYRHSRYDYWLGSGFTADLYDMLQAENELYKAEAYLQLGMISEAAATINASSRVLRGELPPVADDAAAIAAAIHYERMIELMNTGMGLGFFEMRGKDLLQEGTPLHLPVPGAALDAAGIPVYTFGGTTGTPGEDYSTGGWR</sequence>
<keyword evidence="2" id="KW-1185">Reference proteome</keyword>
<protein>
    <recommendedName>
        <fullName evidence="3">RagB/SusD family nutrient uptake outer membrane protein</fullName>
    </recommendedName>
</protein>
<dbReference type="EMBL" id="FNUG01000001">
    <property type="protein sequence ID" value="SEE58455.1"/>
    <property type="molecule type" value="Genomic_DNA"/>
</dbReference>
<evidence type="ECO:0008006" key="3">
    <source>
        <dbReference type="Google" id="ProtNLM"/>
    </source>
</evidence>
<dbReference type="SUPFAM" id="SSF48452">
    <property type="entry name" value="TPR-like"/>
    <property type="match status" value="1"/>
</dbReference>
<evidence type="ECO:0000313" key="2">
    <source>
        <dbReference type="Proteomes" id="UP000199448"/>
    </source>
</evidence>
<accession>A0A1H5K126</accession>
<dbReference type="InterPro" id="IPR011990">
    <property type="entry name" value="TPR-like_helical_dom_sf"/>
</dbReference>
<dbReference type="Proteomes" id="UP000199448">
    <property type="component" value="Unassembled WGS sequence"/>
</dbReference>
<gene>
    <name evidence="1" type="ORF">SAMN04488034_101939</name>
</gene>
<dbReference type="Gene3D" id="1.25.40.390">
    <property type="match status" value="1"/>
</dbReference>
<organism evidence="1 2">
    <name type="scientific">Salinimicrobium catena</name>
    <dbReference type="NCBI Taxonomy" id="390640"/>
    <lineage>
        <taxon>Bacteria</taxon>
        <taxon>Pseudomonadati</taxon>
        <taxon>Bacteroidota</taxon>
        <taxon>Flavobacteriia</taxon>
        <taxon>Flavobacteriales</taxon>
        <taxon>Flavobacteriaceae</taxon>
        <taxon>Salinimicrobium</taxon>
    </lineage>
</organism>
<name>A0A1H5K126_9FLAO</name>